<evidence type="ECO:0008006" key="3">
    <source>
        <dbReference type="Google" id="ProtNLM"/>
    </source>
</evidence>
<dbReference type="Proteomes" id="UP000028073">
    <property type="component" value="Unassembled WGS sequence"/>
</dbReference>
<dbReference type="eggNOG" id="COG2801">
    <property type="taxonomic scope" value="Bacteria"/>
</dbReference>
<evidence type="ECO:0000313" key="1">
    <source>
        <dbReference type="EMBL" id="KEQ19401.1"/>
    </source>
</evidence>
<gene>
    <name evidence="1" type="ORF">GZ78_05460</name>
</gene>
<dbReference type="InterPro" id="IPR012337">
    <property type="entry name" value="RNaseH-like_sf"/>
</dbReference>
<reference evidence="1 2" key="1">
    <citation type="submission" date="2014-06" db="EMBL/GenBank/DDBJ databases">
        <title>Whole Genome Sequences of Three Symbiotic Endozoicomonas Bacteria.</title>
        <authorList>
            <person name="Neave M.J."/>
            <person name="Apprill A."/>
            <person name="Voolstra C.R."/>
        </authorList>
    </citation>
    <scope>NUCLEOTIDE SEQUENCE [LARGE SCALE GENOMIC DNA]</scope>
    <source>
        <strain evidence="1 2">DSM 25634</strain>
    </source>
</reference>
<organism evidence="1 2">
    <name type="scientific">Endozoicomonas numazuensis</name>
    <dbReference type="NCBI Taxonomy" id="1137799"/>
    <lineage>
        <taxon>Bacteria</taxon>
        <taxon>Pseudomonadati</taxon>
        <taxon>Pseudomonadota</taxon>
        <taxon>Gammaproteobacteria</taxon>
        <taxon>Oceanospirillales</taxon>
        <taxon>Endozoicomonadaceae</taxon>
        <taxon>Endozoicomonas</taxon>
    </lineage>
</organism>
<dbReference type="RefSeq" id="WP_152558555.1">
    <property type="nucleotide sequence ID" value="NZ_JOKH01000001.1"/>
</dbReference>
<dbReference type="GO" id="GO:0003676">
    <property type="term" value="F:nucleic acid binding"/>
    <property type="evidence" value="ECO:0007669"/>
    <property type="project" value="InterPro"/>
</dbReference>
<protein>
    <recommendedName>
        <fullName evidence="3">Integrase catalytic domain-containing protein</fullName>
    </recommendedName>
</protein>
<dbReference type="STRING" id="1137799.GZ78_05460"/>
<dbReference type="EMBL" id="JOKH01000001">
    <property type="protein sequence ID" value="KEQ19401.1"/>
    <property type="molecule type" value="Genomic_DNA"/>
</dbReference>
<name>A0A081NLS8_9GAMM</name>
<dbReference type="AlphaFoldDB" id="A0A081NLS8"/>
<evidence type="ECO:0000313" key="2">
    <source>
        <dbReference type="Proteomes" id="UP000028073"/>
    </source>
</evidence>
<sequence>MYSFNPGNQFALGHNKYQVLEVINSETIKATNTQTGHSHIMATAELYEHYEKGDLFFFGGEVQEKLEEETIKKLLNPANGPISVNETPSFKDDYLKRDPYTYTEEELDIIEFKLSFIDEILKKNPAAFTENHIQPLVDEVYEREHTKTDKTKPSPHTVRKWYDVYIKSGKQSYSLLPRIKDKGNRNDKREDIKDVIDQNIEKIYLTRNRNSIAKVHKAIKTEIKRNKLDVQIPSYMTIYKRIKKMEKDFPYEVMRAREGLIAANEAFRGADATYQESRALECVEVDSTKIDLFVLYWNGRPAGRPWLTVVRDRYTQCILGFYLGFEPPSILSLSKALKNSFLRKDHILEQFPEIKNKYPCFGLPEIIVCDNGKEWLCCA</sequence>
<keyword evidence="2" id="KW-1185">Reference proteome</keyword>
<accession>A0A081NLS8</accession>
<dbReference type="InterPro" id="IPR036397">
    <property type="entry name" value="RNaseH_sf"/>
</dbReference>
<dbReference type="OrthoDB" id="501284at2"/>
<dbReference type="SUPFAM" id="SSF53098">
    <property type="entry name" value="Ribonuclease H-like"/>
    <property type="match status" value="1"/>
</dbReference>
<dbReference type="Gene3D" id="3.30.420.10">
    <property type="entry name" value="Ribonuclease H-like superfamily/Ribonuclease H"/>
    <property type="match status" value="1"/>
</dbReference>
<comment type="caution">
    <text evidence="1">The sequence shown here is derived from an EMBL/GenBank/DDBJ whole genome shotgun (WGS) entry which is preliminary data.</text>
</comment>
<proteinExistence type="predicted"/>